<evidence type="ECO:0000313" key="11">
    <source>
        <dbReference type="RefSeq" id="XP_002739411.1"/>
    </source>
</evidence>
<evidence type="ECO:0000256" key="5">
    <source>
        <dbReference type="ARBA" id="ARBA00023136"/>
    </source>
</evidence>
<dbReference type="PROSITE" id="PS50262">
    <property type="entry name" value="G_PROTEIN_RECEP_F1_2"/>
    <property type="match status" value="1"/>
</dbReference>
<evidence type="ECO:0000259" key="9">
    <source>
        <dbReference type="PROSITE" id="PS50262"/>
    </source>
</evidence>
<keyword evidence="7" id="KW-0807">Transducer</keyword>
<dbReference type="Gene3D" id="1.20.1070.10">
    <property type="entry name" value="Rhodopsin 7-helix transmembrane proteins"/>
    <property type="match status" value="1"/>
</dbReference>
<keyword evidence="3 7" id="KW-0812">Transmembrane</keyword>
<dbReference type="PRINTS" id="PR00237">
    <property type="entry name" value="GPCRRHODOPSN"/>
</dbReference>
<evidence type="ECO:0000256" key="1">
    <source>
        <dbReference type="ARBA" id="ARBA00004651"/>
    </source>
</evidence>
<organism evidence="10 11">
    <name type="scientific">Saccoglossus kowalevskii</name>
    <name type="common">Acorn worm</name>
    <dbReference type="NCBI Taxonomy" id="10224"/>
    <lineage>
        <taxon>Eukaryota</taxon>
        <taxon>Metazoa</taxon>
        <taxon>Hemichordata</taxon>
        <taxon>Enteropneusta</taxon>
        <taxon>Harrimaniidae</taxon>
        <taxon>Saccoglossus</taxon>
    </lineage>
</organism>
<dbReference type="Proteomes" id="UP000694865">
    <property type="component" value="Unplaced"/>
</dbReference>
<evidence type="ECO:0000256" key="4">
    <source>
        <dbReference type="ARBA" id="ARBA00022989"/>
    </source>
</evidence>
<evidence type="ECO:0000256" key="8">
    <source>
        <dbReference type="SAM" id="Phobius"/>
    </source>
</evidence>
<comment type="subcellular location">
    <subcellularLocation>
        <location evidence="1">Cell membrane</location>
        <topology evidence="1">Multi-pass membrane protein</topology>
    </subcellularLocation>
</comment>
<keyword evidence="5 8" id="KW-0472">Membrane</keyword>
<dbReference type="SUPFAM" id="SSF81321">
    <property type="entry name" value="Family A G protein-coupled receptor-like"/>
    <property type="match status" value="1"/>
</dbReference>
<protein>
    <submittedName>
        <fullName evidence="11">Mesotocin receptor-like</fullName>
    </submittedName>
</protein>
<feature type="transmembrane region" description="Helical" evidence="8">
    <location>
        <begin position="95"/>
        <end position="116"/>
    </location>
</feature>
<feature type="transmembrane region" description="Helical" evidence="8">
    <location>
        <begin position="58"/>
        <end position="79"/>
    </location>
</feature>
<sequence length="313" mass="35997">MSANASANNDDYIGIDYNRQLRLIILAVMFIFSLIGNIAVFVWMWFNRRSRNRINSFMMHLCTADLLVAILALLTQFIVELLELNWLMGDVGCRLFKIVQCFALFASSNMVVAIAVDRYHSVIYPFQQRKNVNTIIVPSWVIAFVFSIPQAFVWHLVNDANGNKGCHTSLQKKWEKQAYLTWVGMIVFFIPFVIITLCYLRIIVRLWEKRNTVLPGKSERRRKAKMKTLKMTFVIISFFVICGLPYFALDMYRFYGDSRSLDRNAVAVLGIFSVSHCVVNPFIFLAFNVKSPASSQKYQENSTVTTAPTKTSL</sequence>
<reference evidence="11" key="1">
    <citation type="submission" date="2025-08" db="UniProtKB">
        <authorList>
            <consortium name="RefSeq"/>
        </authorList>
    </citation>
    <scope>IDENTIFICATION</scope>
    <source>
        <tissue evidence="11">Testes</tissue>
    </source>
</reference>
<evidence type="ECO:0000256" key="2">
    <source>
        <dbReference type="ARBA" id="ARBA00022475"/>
    </source>
</evidence>
<keyword evidence="6 7" id="KW-0675">Receptor</keyword>
<feature type="transmembrane region" description="Helical" evidence="8">
    <location>
        <begin position="267"/>
        <end position="287"/>
    </location>
</feature>
<accession>A0ABM0GXB7</accession>
<dbReference type="InterPro" id="IPR017452">
    <property type="entry name" value="GPCR_Rhodpsn_7TM"/>
</dbReference>
<dbReference type="GeneID" id="100367741"/>
<dbReference type="PROSITE" id="PS00237">
    <property type="entry name" value="G_PROTEIN_RECEP_F1_1"/>
    <property type="match status" value="1"/>
</dbReference>
<dbReference type="RefSeq" id="XP_002739411.1">
    <property type="nucleotide sequence ID" value="XM_002739365.1"/>
</dbReference>
<evidence type="ECO:0000313" key="10">
    <source>
        <dbReference type="Proteomes" id="UP000694865"/>
    </source>
</evidence>
<dbReference type="PANTHER" id="PTHR24241:SF83">
    <property type="entry name" value="G-PROTEIN COUPLED RECEPTOR 150-RELATED"/>
    <property type="match status" value="1"/>
</dbReference>
<name>A0ABM0GXB7_SACKO</name>
<evidence type="ECO:0000256" key="3">
    <source>
        <dbReference type="ARBA" id="ARBA00022692"/>
    </source>
</evidence>
<evidence type="ECO:0000256" key="7">
    <source>
        <dbReference type="RuleBase" id="RU000688"/>
    </source>
</evidence>
<keyword evidence="10" id="KW-1185">Reference proteome</keyword>
<keyword evidence="4 8" id="KW-1133">Transmembrane helix</keyword>
<dbReference type="Pfam" id="PF00001">
    <property type="entry name" value="7tm_1"/>
    <property type="match status" value="1"/>
</dbReference>
<comment type="similarity">
    <text evidence="7">Belongs to the G-protein coupled receptor 1 family.</text>
</comment>
<dbReference type="InterPro" id="IPR000276">
    <property type="entry name" value="GPCR_Rhodpsn"/>
</dbReference>
<feature type="transmembrane region" description="Helical" evidence="8">
    <location>
        <begin position="137"/>
        <end position="157"/>
    </location>
</feature>
<feature type="domain" description="G-protein coupled receptors family 1 profile" evidence="9">
    <location>
        <begin position="36"/>
        <end position="284"/>
    </location>
</feature>
<keyword evidence="2" id="KW-1003">Cell membrane</keyword>
<feature type="transmembrane region" description="Helical" evidence="8">
    <location>
        <begin position="177"/>
        <end position="200"/>
    </location>
</feature>
<keyword evidence="7" id="KW-0297">G-protein coupled receptor</keyword>
<feature type="transmembrane region" description="Helical" evidence="8">
    <location>
        <begin position="228"/>
        <end position="247"/>
    </location>
</feature>
<gene>
    <name evidence="11" type="primary">LOC100367741</name>
</gene>
<dbReference type="PANTHER" id="PTHR24241">
    <property type="entry name" value="NEUROPEPTIDE RECEPTOR-RELATED G-PROTEIN COUPLED RECEPTOR"/>
    <property type="match status" value="1"/>
</dbReference>
<feature type="transmembrane region" description="Helical" evidence="8">
    <location>
        <begin position="23"/>
        <end position="46"/>
    </location>
</feature>
<evidence type="ECO:0000256" key="6">
    <source>
        <dbReference type="ARBA" id="ARBA00023170"/>
    </source>
</evidence>
<proteinExistence type="inferred from homology"/>